<dbReference type="PANTHER" id="PTHR46011:SF6">
    <property type="entry name" value="HIGH ZINC ACTIVATED NUCLEAR RECEPTOR PROTEIN"/>
    <property type="match status" value="1"/>
</dbReference>
<keyword evidence="9" id="KW-0675">Receptor</keyword>
<evidence type="ECO:0000256" key="7">
    <source>
        <dbReference type="ARBA" id="ARBA00023125"/>
    </source>
</evidence>
<evidence type="ECO:0000256" key="10">
    <source>
        <dbReference type="ARBA" id="ARBA00023242"/>
    </source>
</evidence>
<dbReference type="EMBL" id="CAJFDH010000004">
    <property type="protein sequence ID" value="CAD5218542.1"/>
    <property type="molecule type" value="Genomic_DNA"/>
</dbReference>
<dbReference type="GO" id="GO:0003700">
    <property type="term" value="F:DNA-binding transcription factor activity"/>
    <property type="evidence" value="ECO:0007669"/>
    <property type="project" value="InterPro"/>
</dbReference>
<dbReference type="Gene3D" id="1.10.565.10">
    <property type="entry name" value="Retinoid X Receptor"/>
    <property type="match status" value="1"/>
</dbReference>
<gene>
    <name evidence="12" type="ORF">BOKJ2_LOCUS7752</name>
</gene>
<evidence type="ECO:0000313" key="12">
    <source>
        <dbReference type="EMBL" id="CAD5218542.1"/>
    </source>
</evidence>
<organism evidence="12 13">
    <name type="scientific">Bursaphelenchus okinawaensis</name>
    <dbReference type="NCBI Taxonomy" id="465554"/>
    <lineage>
        <taxon>Eukaryota</taxon>
        <taxon>Metazoa</taxon>
        <taxon>Ecdysozoa</taxon>
        <taxon>Nematoda</taxon>
        <taxon>Chromadorea</taxon>
        <taxon>Rhabditida</taxon>
        <taxon>Tylenchina</taxon>
        <taxon>Tylenchomorpha</taxon>
        <taxon>Aphelenchoidea</taxon>
        <taxon>Aphelenchoididae</taxon>
        <taxon>Bursaphelenchus</taxon>
    </lineage>
</organism>
<evidence type="ECO:0000256" key="2">
    <source>
        <dbReference type="ARBA" id="ARBA00005993"/>
    </source>
</evidence>
<dbReference type="OrthoDB" id="10018779at2759"/>
<sequence length="371" mass="43587">MSRACEVCKAPSTEKHFGVRTCRPCAAFFRRSCIQERKYTCNLNGNCNVNQSVRILCPACRFQRCKDVGMLQDKIRTNFDKTGPKKRLLKQEYQEPSTSTEPTLLEKWTKSYQRFLEDTKNWYYSVHPDEIFNNNVSFSKGTLLEFCNVERCHQVYVFRMLEGQFDELPCLGKQDRIKIFNDVLSQFTSLSEFYLNRLYFPNDRRKLFLHWGSYLDLDDLEFFYSKEYIATTAQGINFRLLKTYRTKLFKLANKMRDIAIDEVEIAALTGLVFYREVHCHLECQDAVADPTEALIINLTDYCNTKMCRQKALIRVGMLLNYLRDLHESVLILREAEVIVMMTNNFIRSTTAQPTIQENIEVKVETSEFTEL</sequence>
<evidence type="ECO:0000256" key="1">
    <source>
        <dbReference type="ARBA" id="ARBA00004123"/>
    </source>
</evidence>
<evidence type="ECO:0000256" key="3">
    <source>
        <dbReference type="ARBA" id="ARBA00022723"/>
    </source>
</evidence>
<evidence type="ECO:0000259" key="11">
    <source>
        <dbReference type="PROSITE" id="PS51030"/>
    </source>
</evidence>
<dbReference type="InterPro" id="IPR001628">
    <property type="entry name" value="Znf_hrmn_rcpt"/>
</dbReference>
<keyword evidence="3" id="KW-0479">Metal-binding</keyword>
<dbReference type="InterPro" id="IPR013088">
    <property type="entry name" value="Znf_NHR/GATA"/>
</dbReference>
<keyword evidence="4" id="KW-0863">Zinc-finger</keyword>
<comment type="subcellular location">
    <subcellularLocation>
        <location evidence="1">Nucleus</location>
    </subcellularLocation>
</comment>
<evidence type="ECO:0000256" key="6">
    <source>
        <dbReference type="ARBA" id="ARBA00023015"/>
    </source>
</evidence>
<keyword evidence="5" id="KW-0862">Zinc</keyword>
<feature type="domain" description="Nuclear receptor" evidence="11">
    <location>
        <begin position="2"/>
        <end position="77"/>
    </location>
</feature>
<reference evidence="12" key="1">
    <citation type="submission" date="2020-09" db="EMBL/GenBank/DDBJ databases">
        <authorList>
            <person name="Kikuchi T."/>
        </authorList>
    </citation>
    <scope>NUCLEOTIDE SEQUENCE</scope>
    <source>
        <strain evidence="12">SH1</strain>
    </source>
</reference>
<dbReference type="Pfam" id="PF00104">
    <property type="entry name" value="Hormone_recep"/>
    <property type="match status" value="1"/>
</dbReference>
<keyword evidence="10" id="KW-0539">Nucleus</keyword>
<keyword evidence="8" id="KW-0804">Transcription</keyword>
<dbReference type="Proteomes" id="UP000614601">
    <property type="component" value="Unassembled WGS sequence"/>
</dbReference>
<keyword evidence="13" id="KW-1185">Reference proteome</keyword>
<dbReference type="AlphaFoldDB" id="A0A811KUJ6"/>
<dbReference type="Gene3D" id="3.30.50.10">
    <property type="entry name" value="Erythroid Transcription Factor GATA-1, subunit A"/>
    <property type="match status" value="1"/>
</dbReference>
<dbReference type="InterPro" id="IPR035500">
    <property type="entry name" value="NHR-like_dom_sf"/>
</dbReference>
<dbReference type="EMBL" id="CAJFCW020000004">
    <property type="protein sequence ID" value="CAG9110903.1"/>
    <property type="molecule type" value="Genomic_DNA"/>
</dbReference>
<comment type="caution">
    <text evidence="12">The sequence shown here is derived from an EMBL/GenBank/DDBJ whole genome shotgun (WGS) entry which is preliminary data.</text>
</comment>
<dbReference type="GO" id="GO:0008270">
    <property type="term" value="F:zinc ion binding"/>
    <property type="evidence" value="ECO:0007669"/>
    <property type="project" value="UniProtKB-KW"/>
</dbReference>
<dbReference type="InterPro" id="IPR000536">
    <property type="entry name" value="Nucl_hrmn_rcpt_lig-bd"/>
</dbReference>
<protein>
    <recommendedName>
        <fullName evidence="11">Nuclear receptor domain-containing protein</fullName>
    </recommendedName>
</protein>
<evidence type="ECO:0000256" key="9">
    <source>
        <dbReference type="ARBA" id="ARBA00023170"/>
    </source>
</evidence>
<dbReference type="CDD" id="cd06960">
    <property type="entry name" value="NR_DBD_HNF4A"/>
    <property type="match status" value="1"/>
</dbReference>
<evidence type="ECO:0000256" key="4">
    <source>
        <dbReference type="ARBA" id="ARBA00022771"/>
    </source>
</evidence>
<dbReference type="InterPro" id="IPR049636">
    <property type="entry name" value="HNF4-like_DBD"/>
</dbReference>
<evidence type="ECO:0000256" key="8">
    <source>
        <dbReference type="ARBA" id="ARBA00023163"/>
    </source>
</evidence>
<name>A0A811KUJ6_9BILA</name>
<dbReference type="PANTHER" id="PTHR46011">
    <property type="entry name" value="NUCLEAR HORMONE RECEPTOR FAMILY MEMBER NHR-86-RELATED"/>
    <property type="match status" value="1"/>
</dbReference>
<keyword evidence="6" id="KW-0805">Transcription regulation</keyword>
<evidence type="ECO:0000256" key="5">
    <source>
        <dbReference type="ARBA" id="ARBA00022833"/>
    </source>
</evidence>
<dbReference type="SUPFAM" id="SSF57716">
    <property type="entry name" value="Glucocorticoid receptor-like (DNA-binding domain)"/>
    <property type="match status" value="1"/>
</dbReference>
<dbReference type="SMART" id="SM00399">
    <property type="entry name" value="ZnF_C4"/>
    <property type="match status" value="1"/>
</dbReference>
<dbReference type="PROSITE" id="PS51030">
    <property type="entry name" value="NUCLEAR_REC_DBD_2"/>
    <property type="match status" value="1"/>
</dbReference>
<dbReference type="Proteomes" id="UP000783686">
    <property type="component" value="Unassembled WGS sequence"/>
</dbReference>
<proteinExistence type="inferred from homology"/>
<dbReference type="GO" id="GO:0005634">
    <property type="term" value="C:nucleus"/>
    <property type="evidence" value="ECO:0007669"/>
    <property type="project" value="UniProtKB-SubCell"/>
</dbReference>
<dbReference type="PRINTS" id="PR00047">
    <property type="entry name" value="STROIDFINGER"/>
</dbReference>
<accession>A0A811KUJ6</accession>
<evidence type="ECO:0000313" key="13">
    <source>
        <dbReference type="Proteomes" id="UP000614601"/>
    </source>
</evidence>
<keyword evidence="7" id="KW-0238">DNA-binding</keyword>
<comment type="similarity">
    <text evidence="2">Belongs to the nuclear hormone receptor family.</text>
</comment>
<dbReference type="PROSITE" id="PS00031">
    <property type="entry name" value="NUCLEAR_REC_DBD_1"/>
    <property type="match status" value="1"/>
</dbReference>
<dbReference type="SUPFAM" id="SSF48508">
    <property type="entry name" value="Nuclear receptor ligand-binding domain"/>
    <property type="match status" value="1"/>
</dbReference>
<dbReference type="Pfam" id="PF00105">
    <property type="entry name" value="zf-C4"/>
    <property type="match status" value="1"/>
</dbReference>
<dbReference type="GO" id="GO:0000978">
    <property type="term" value="F:RNA polymerase II cis-regulatory region sequence-specific DNA binding"/>
    <property type="evidence" value="ECO:0007669"/>
    <property type="project" value="InterPro"/>
</dbReference>